<evidence type="ECO:0000259" key="2">
    <source>
        <dbReference type="Pfam" id="PF07626"/>
    </source>
</evidence>
<dbReference type="AlphaFoldDB" id="A0A5C6AW87"/>
<feature type="domain" description="DUF1588" evidence="3">
    <location>
        <begin position="661"/>
        <end position="760"/>
    </location>
</feature>
<dbReference type="RefSeq" id="WP_146576224.1">
    <property type="nucleotide sequence ID" value="NZ_SJPM01000001.1"/>
</dbReference>
<dbReference type="Pfam" id="PF07637">
    <property type="entry name" value="PSD5"/>
    <property type="match status" value="1"/>
</dbReference>
<dbReference type="Pfam" id="PF07627">
    <property type="entry name" value="PSCyt3"/>
    <property type="match status" value="1"/>
</dbReference>
<evidence type="ECO:0000313" key="8">
    <source>
        <dbReference type="Proteomes" id="UP000316213"/>
    </source>
</evidence>
<proteinExistence type="predicted"/>
<accession>A0A5C6AW87</accession>
<dbReference type="InterPro" id="IPR011478">
    <property type="entry name" value="DUF1585"/>
</dbReference>
<dbReference type="InterPro" id="IPR013043">
    <property type="entry name" value="DUF1595"/>
</dbReference>
<dbReference type="EMBL" id="SJPM01000001">
    <property type="protein sequence ID" value="TWU03767.1"/>
    <property type="molecule type" value="Genomic_DNA"/>
</dbReference>
<feature type="domain" description="DUF1592" evidence="4">
    <location>
        <begin position="515"/>
        <end position="642"/>
    </location>
</feature>
<feature type="domain" description="DUF1585" evidence="1">
    <location>
        <begin position="783"/>
        <end position="856"/>
    </location>
</feature>
<dbReference type="Pfam" id="PF07626">
    <property type="entry name" value="PSD3"/>
    <property type="match status" value="1"/>
</dbReference>
<dbReference type="Pfam" id="PF07635">
    <property type="entry name" value="PSCyt1"/>
    <property type="match status" value="1"/>
</dbReference>
<gene>
    <name evidence="7" type="ORF">Pla100_06970</name>
</gene>
<dbReference type="Proteomes" id="UP000316213">
    <property type="component" value="Unassembled WGS sequence"/>
</dbReference>
<dbReference type="Pfam" id="PF07631">
    <property type="entry name" value="PSD4"/>
    <property type="match status" value="1"/>
</dbReference>
<organism evidence="7 8">
    <name type="scientific">Neorhodopirellula pilleata</name>
    <dbReference type="NCBI Taxonomy" id="2714738"/>
    <lineage>
        <taxon>Bacteria</taxon>
        <taxon>Pseudomonadati</taxon>
        <taxon>Planctomycetota</taxon>
        <taxon>Planctomycetia</taxon>
        <taxon>Pirellulales</taxon>
        <taxon>Pirellulaceae</taxon>
        <taxon>Neorhodopirellula</taxon>
    </lineage>
</organism>
<name>A0A5C6AW87_9BACT</name>
<dbReference type="InterPro" id="IPR013039">
    <property type="entry name" value="DUF1588"/>
</dbReference>
<dbReference type="InterPro" id="IPR011429">
    <property type="entry name" value="Cyt_c_Planctomycete-type"/>
</dbReference>
<dbReference type="InterPro" id="IPR013036">
    <property type="entry name" value="DUF1587"/>
</dbReference>
<dbReference type="OrthoDB" id="175242at2"/>
<dbReference type="Pfam" id="PF07624">
    <property type="entry name" value="PSD2"/>
    <property type="match status" value="1"/>
</dbReference>
<evidence type="ECO:0000259" key="6">
    <source>
        <dbReference type="Pfam" id="PF07637"/>
    </source>
</evidence>
<protein>
    <submittedName>
        <fullName evidence="7">Planctomycete cytochrome C</fullName>
    </submittedName>
</protein>
<feature type="domain" description="DUF1587" evidence="2">
    <location>
        <begin position="140"/>
        <end position="202"/>
    </location>
</feature>
<evidence type="ECO:0000259" key="1">
    <source>
        <dbReference type="Pfam" id="PF07624"/>
    </source>
</evidence>
<evidence type="ECO:0000259" key="3">
    <source>
        <dbReference type="Pfam" id="PF07627"/>
    </source>
</evidence>
<evidence type="ECO:0000259" key="5">
    <source>
        <dbReference type="Pfam" id="PF07635"/>
    </source>
</evidence>
<dbReference type="InterPro" id="IPR013042">
    <property type="entry name" value="DUF1592"/>
</dbReference>
<comment type="caution">
    <text evidence="7">The sequence shown here is derived from an EMBL/GenBank/DDBJ whole genome shotgun (WGS) entry which is preliminary data.</text>
</comment>
<sequence>MKWLFQRTRPLPPTLFVAVMILAGWIAPVCPVMAESEEFQPDQTGFDRDAFPLLTTFCLDCHGPDTQEGEFRVDRLSEQMTDRANASRWAEVVNVLNSHEMPPEDSRQPSPELVAILVDWVTGEMKRAEKFNRSADVVLRRLNRAEYKNTIRDLIGVEFDVSAFPEDASAGGFDNNGGALSVSPMQIETYLQSAREILDKAIVTGERPESIRWRFEPESGDSDGNRVKYGDNNAIVNGGQNPVYGNGRLIAFDRWNKSINARDFRVPTPGPYVVRIHAGGLVPTREDVVKMATRFHQELFDNRMREKPQDERHHRHNMDREIEHMKVSSIYNYGPPRVRVTVHQGGQPTIIGEADVTGGIDDGNLQTLEFPGEMGTEKSGITLQNSYTLRRILENITVHGQDDFPRPSLLVDWFELEGPVYPVWPPQSHTRLLPKPIPESANEQREYAKEVLTRFMPAAYRRPVESAEVAEKLSLYDMAWKQTEDFIESIKIALTSVLVSPNFLYLAEPEDESELTDFELASRLSYFLWSTMPDDELLSLAQDGRLSDPKTRAAQVDRMLADPRSVSLAENFAAQWLGLREIGANPPAEDLFPRYDDHLEESLARESKAFFMEVLLNDLSISTFIDSDFAMLNERLARFYNIEGVRGDKVRRVSIDPSTHRGGLLTQASILTTTSNGTRTTPVKRGTWILKTLLNADPGLPVANAGEISPKVPGLDKATVRQRLEIHRELPQCARCHDKIDPLGFALENFDASGQWREREGFGYKGRVGDNDPLIDATGRLPDGTEIDGIDGLKEALLARREQLHEALATKLFSYALGREMTLVDREDIRRATMLTQTHRPDLRTLIKAIVMSQSFLQR</sequence>
<reference evidence="7 8" key="1">
    <citation type="submission" date="2019-02" db="EMBL/GenBank/DDBJ databases">
        <title>Deep-cultivation of Planctomycetes and their phenomic and genomic characterization uncovers novel biology.</title>
        <authorList>
            <person name="Wiegand S."/>
            <person name="Jogler M."/>
            <person name="Boedeker C."/>
            <person name="Pinto D."/>
            <person name="Vollmers J."/>
            <person name="Rivas-Marin E."/>
            <person name="Kohn T."/>
            <person name="Peeters S.H."/>
            <person name="Heuer A."/>
            <person name="Rast P."/>
            <person name="Oberbeckmann S."/>
            <person name="Bunk B."/>
            <person name="Jeske O."/>
            <person name="Meyerdierks A."/>
            <person name="Storesund J.E."/>
            <person name="Kallscheuer N."/>
            <person name="Luecker S."/>
            <person name="Lage O.M."/>
            <person name="Pohl T."/>
            <person name="Merkel B.J."/>
            <person name="Hornburger P."/>
            <person name="Mueller R.-W."/>
            <person name="Bruemmer F."/>
            <person name="Labrenz M."/>
            <person name="Spormann A.M."/>
            <person name="Op Den Camp H."/>
            <person name="Overmann J."/>
            <person name="Amann R."/>
            <person name="Jetten M.S.M."/>
            <person name="Mascher T."/>
            <person name="Medema M.H."/>
            <person name="Devos D.P."/>
            <person name="Kaster A.-K."/>
            <person name="Ovreas L."/>
            <person name="Rohde M."/>
            <person name="Galperin M.Y."/>
            <person name="Jogler C."/>
        </authorList>
    </citation>
    <scope>NUCLEOTIDE SEQUENCE [LARGE SCALE GENOMIC DNA]</scope>
    <source>
        <strain evidence="7 8">Pla100</strain>
    </source>
</reference>
<feature type="domain" description="Cytochrome C Planctomycete-type" evidence="5">
    <location>
        <begin position="58"/>
        <end position="105"/>
    </location>
</feature>
<feature type="domain" description="DUF1595" evidence="6">
    <location>
        <begin position="447"/>
        <end position="508"/>
    </location>
</feature>
<keyword evidence="8" id="KW-1185">Reference proteome</keyword>
<evidence type="ECO:0000259" key="4">
    <source>
        <dbReference type="Pfam" id="PF07631"/>
    </source>
</evidence>
<evidence type="ECO:0000313" key="7">
    <source>
        <dbReference type="EMBL" id="TWU03767.1"/>
    </source>
</evidence>